<dbReference type="InterPro" id="IPR026341">
    <property type="entry name" value="T9SS_type_B"/>
</dbReference>
<evidence type="ECO:0000259" key="2">
    <source>
        <dbReference type="PROSITE" id="PS50093"/>
    </source>
</evidence>
<protein>
    <recommendedName>
        <fullName evidence="2">PKD domain-containing protein</fullName>
    </recommendedName>
</protein>
<dbReference type="InterPro" id="IPR000601">
    <property type="entry name" value="PKD_dom"/>
</dbReference>
<dbReference type="Pfam" id="PF13585">
    <property type="entry name" value="CHU_C"/>
    <property type="match status" value="1"/>
</dbReference>
<dbReference type="InterPro" id="IPR013783">
    <property type="entry name" value="Ig-like_fold"/>
</dbReference>
<reference evidence="4" key="1">
    <citation type="submission" date="2015-01" db="EMBL/GenBank/DDBJ databases">
        <title>Flavisolibacter sp./LCS9/ whole genome sequencing.</title>
        <authorList>
            <person name="Kim M.K."/>
            <person name="Srinivasan S."/>
            <person name="Lee J.-J."/>
        </authorList>
    </citation>
    <scope>NUCLEOTIDE SEQUENCE [LARGE SCALE GENOMIC DNA]</scope>
    <source>
        <strain evidence="4">LCS9</strain>
    </source>
</reference>
<sequence>MMTRLPFLFFIFFLICFSSSAQNCTTIGQNPSTAFPVCGTTTFVQNTVPLCTNANVPVKPGECDFLPAKNPFWYKFTCYQDGDLGFLIVPSNPGDDYDWQLFDITNRDPNDVFRDASLLVIANWAGTPGNTGASDAGVSYIQCGSDPAANKPTFTKKPQLKKDHVYLLLISHFDNTQSGYSLSFGGGTAVITDPNIPKLKALDANCDGDVIRVKLNKPIRCNSIAADGSDFILNIPGITVTKATGIGCSQQFDTDSIQLQLSAPLAPGVYTVSAKKGTDNNTLLDNCGNPVPEGDVQPVTIIPKTPTPMDQLGALACAPKQIKVSFKREMLCSSIASNGSDFFITGPYPVTVTGATGGTCTNGLTKEIVVTLATPLQAAGNFQLNLRKGSDGNSVINECLVETLPGSLPFSVTDTVNADFTYIINYGCTEDKVSYSHHGKDGVNYWEWKLDEGQESNSQNTQANYTIFNEKQVQLVVSNGVCNDTTTQKIQLLNALKADFTVIDENCPNEPIQFTSQSIGHQLTYNWNFDDGNQATTENPKHTYAIPGRETVYNVNYTITDLWGCQQSVQKPIKIYTSCYIAVPNAFTPNGDGKNETIGPLNAIKAEQVEFAVYNRWGQLVYKTQNWKNGWDGKLNGKLQPASVYIWTLSYVNRDTKQKVQNKGTFVLIR</sequence>
<evidence type="ECO:0000256" key="1">
    <source>
        <dbReference type="SAM" id="SignalP"/>
    </source>
</evidence>
<dbReference type="EMBL" id="CP011390">
    <property type="protein sequence ID" value="ANE52388.1"/>
    <property type="molecule type" value="Genomic_DNA"/>
</dbReference>
<dbReference type="InterPro" id="IPR022409">
    <property type="entry name" value="PKD/Chitinase_dom"/>
</dbReference>
<feature type="chain" id="PRO_5008001457" description="PKD domain-containing protein" evidence="1">
    <location>
        <begin position="24"/>
        <end position="670"/>
    </location>
</feature>
<dbReference type="InterPro" id="IPR035986">
    <property type="entry name" value="PKD_dom_sf"/>
</dbReference>
<evidence type="ECO:0000313" key="4">
    <source>
        <dbReference type="Proteomes" id="UP000077177"/>
    </source>
</evidence>
<proteinExistence type="predicted"/>
<dbReference type="STRING" id="1492898.SY85_19770"/>
<reference evidence="3 4" key="2">
    <citation type="journal article" date="2016" name="Int. J. Syst. Evol. Microbiol.">
        <title>Flavisolibacter tropicus sp. nov., isolated from tropical soil.</title>
        <authorList>
            <person name="Lee J.J."/>
            <person name="Kang M.S."/>
            <person name="Kim G.S."/>
            <person name="Lee C.S."/>
            <person name="Lim S."/>
            <person name="Lee J."/>
            <person name="Roh S.H."/>
            <person name="Kang H."/>
            <person name="Ha J.M."/>
            <person name="Bae S."/>
            <person name="Jung H.Y."/>
            <person name="Kim M.K."/>
        </authorList>
    </citation>
    <scope>NUCLEOTIDE SEQUENCE [LARGE SCALE GENOMIC DNA]</scope>
    <source>
        <strain evidence="3 4">LCS9</strain>
    </source>
</reference>
<dbReference type="SUPFAM" id="SSF49299">
    <property type="entry name" value="PKD domain"/>
    <property type="match status" value="2"/>
</dbReference>
<dbReference type="AlphaFoldDB" id="A0A172TZL3"/>
<dbReference type="PROSITE" id="PS50093">
    <property type="entry name" value="PKD"/>
    <property type="match status" value="1"/>
</dbReference>
<dbReference type="NCBIfam" id="TIGR04131">
    <property type="entry name" value="Bac_Flav_CTERM"/>
    <property type="match status" value="1"/>
</dbReference>
<evidence type="ECO:0000313" key="3">
    <source>
        <dbReference type="EMBL" id="ANE52388.1"/>
    </source>
</evidence>
<dbReference type="CDD" id="cd00146">
    <property type="entry name" value="PKD"/>
    <property type="match status" value="1"/>
</dbReference>
<dbReference type="Gene3D" id="2.60.40.10">
    <property type="entry name" value="Immunoglobulins"/>
    <property type="match status" value="2"/>
</dbReference>
<name>A0A172TZL3_9BACT</name>
<dbReference type="SMART" id="SM00089">
    <property type="entry name" value="PKD"/>
    <property type="match status" value="1"/>
</dbReference>
<dbReference type="KEGG" id="fla:SY85_19770"/>
<keyword evidence="4" id="KW-1185">Reference proteome</keyword>
<dbReference type="Proteomes" id="UP000077177">
    <property type="component" value="Chromosome"/>
</dbReference>
<organism evidence="3 4">
    <name type="scientific">Flavisolibacter tropicus</name>
    <dbReference type="NCBI Taxonomy" id="1492898"/>
    <lineage>
        <taxon>Bacteria</taxon>
        <taxon>Pseudomonadati</taxon>
        <taxon>Bacteroidota</taxon>
        <taxon>Chitinophagia</taxon>
        <taxon>Chitinophagales</taxon>
        <taxon>Chitinophagaceae</taxon>
        <taxon>Flavisolibacter</taxon>
    </lineage>
</organism>
<gene>
    <name evidence="3" type="ORF">SY85_19770</name>
</gene>
<dbReference type="Pfam" id="PF18911">
    <property type="entry name" value="PKD_4"/>
    <property type="match status" value="1"/>
</dbReference>
<keyword evidence="1" id="KW-0732">Signal</keyword>
<accession>A0A172TZL3</accession>
<feature type="signal peptide" evidence="1">
    <location>
        <begin position="1"/>
        <end position="23"/>
    </location>
</feature>
<feature type="domain" description="PKD" evidence="2">
    <location>
        <begin position="509"/>
        <end position="552"/>
    </location>
</feature>